<evidence type="ECO:0000256" key="1">
    <source>
        <dbReference type="SAM" id="MobiDB-lite"/>
    </source>
</evidence>
<keyword evidence="3" id="KW-1185">Reference proteome</keyword>
<evidence type="ECO:0000313" key="2">
    <source>
        <dbReference type="EMBL" id="SHE79672.1"/>
    </source>
</evidence>
<reference evidence="3" key="1">
    <citation type="submission" date="2016-11" db="EMBL/GenBank/DDBJ databases">
        <authorList>
            <person name="Varghese N."/>
            <person name="Submissions S."/>
        </authorList>
    </citation>
    <scope>NUCLEOTIDE SEQUENCE [LARGE SCALE GENOMIC DNA]</scope>
    <source>
        <strain evidence="3">DSM 29326</strain>
    </source>
</reference>
<protein>
    <submittedName>
        <fullName evidence="2">Uncharacterized protein</fullName>
    </submittedName>
</protein>
<proteinExistence type="predicted"/>
<feature type="region of interest" description="Disordered" evidence="1">
    <location>
        <begin position="1"/>
        <end position="63"/>
    </location>
</feature>
<organism evidence="2 3">
    <name type="scientific">Loktanella atrilutea</name>
    <dbReference type="NCBI Taxonomy" id="366533"/>
    <lineage>
        <taxon>Bacteria</taxon>
        <taxon>Pseudomonadati</taxon>
        <taxon>Pseudomonadota</taxon>
        <taxon>Alphaproteobacteria</taxon>
        <taxon>Rhodobacterales</taxon>
        <taxon>Roseobacteraceae</taxon>
        <taxon>Loktanella</taxon>
    </lineage>
</organism>
<feature type="compositionally biased region" description="Low complexity" evidence="1">
    <location>
        <begin position="54"/>
        <end position="63"/>
    </location>
</feature>
<dbReference type="AlphaFoldDB" id="A0A1M4WFE4"/>
<evidence type="ECO:0000313" key="3">
    <source>
        <dbReference type="Proteomes" id="UP000183987"/>
    </source>
</evidence>
<accession>A0A1M4WFE4</accession>
<gene>
    <name evidence="2" type="ORF">SAMN05444339_10289</name>
</gene>
<sequence length="63" mass="6543">MAGEFHGVRFFPEGSDTAALNQSEISSIDGGRPDTNFSELKSLSGGDVAPPINPINTIIGGRP</sequence>
<dbReference type="STRING" id="366533.SAMN05444339_10289"/>
<dbReference type="EMBL" id="FQUE01000002">
    <property type="protein sequence ID" value="SHE79672.1"/>
    <property type="molecule type" value="Genomic_DNA"/>
</dbReference>
<name>A0A1M4WFE4_LOKAT</name>
<dbReference type="Proteomes" id="UP000183987">
    <property type="component" value="Unassembled WGS sequence"/>
</dbReference>
<dbReference type="RefSeq" id="WP_072856249.1">
    <property type="nucleotide sequence ID" value="NZ_FQUE01000002.1"/>
</dbReference>